<dbReference type="RefSeq" id="WP_073089980.1">
    <property type="nucleotide sequence ID" value="NZ_FQWY01000008.1"/>
</dbReference>
<dbReference type="EMBL" id="FQWY01000008">
    <property type="protein sequence ID" value="SHG65017.1"/>
    <property type="molecule type" value="Genomic_DNA"/>
</dbReference>
<gene>
    <name evidence="2" type="ORF">SAMN02745221_00668</name>
</gene>
<protein>
    <submittedName>
        <fullName evidence="2">Uncharacterized membrane protein</fullName>
    </submittedName>
</protein>
<proteinExistence type="predicted"/>
<dbReference type="AlphaFoldDB" id="A0A1M5LIZ9"/>
<feature type="transmembrane region" description="Helical" evidence="1">
    <location>
        <begin position="20"/>
        <end position="51"/>
    </location>
</feature>
<keyword evidence="1" id="KW-0812">Transmembrane</keyword>
<sequence>MWEKFLLLILQEHRGKVLGILIGLVAAILIVSYGLLKALFIMICIGLGYFIGKKIDEKQDWDEWLKEVFRQRE</sequence>
<accession>A0A1M5LIZ9</accession>
<dbReference type="Pfam" id="PF10031">
    <property type="entry name" value="DUF2273"/>
    <property type="match status" value="1"/>
</dbReference>
<keyword evidence="1" id="KW-1133">Transmembrane helix</keyword>
<keyword evidence="3" id="KW-1185">Reference proteome</keyword>
<evidence type="ECO:0000256" key="1">
    <source>
        <dbReference type="SAM" id="Phobius"/>
    </source>
</evidence>
<dbReference type="STRING" id="1123382.SAMN02745221_00668"/>
<evidence type="ECO:0000313" key="2">
    <source>
        <dbReference type="EMBL" id="SHG65017.1"/>
    </source>
</evidence>
<organism evidence="2 3">
    <name type="scientific">Thermosyntropha lipolytica DSM 11003</name>
    <dbReference type="NCBI Taxonomy" id="1123382"/>
    <lineage>
        <taxon>Bacteria</taxon>
        <taxon>Bacillati</taxon>
        <taxon>Bacillota</taxon>
        <taxon>Clostridia</taxon>
        <taxon>Eubacteriales</taxon>
        <taxon>Syntrophomonadaceae</taxon>
        <taxon>Thermosyntropha</taxon>
    </lineage>
</organism>
<dbReference type="InterPro" id="IPR018730">
    <property type="entry name" value="DUF2273"/>
</dbReference>
<dbReference type="OrthoDB" id="1727295at2"/>
<keyword evidence="1" id="KW-0472">Membrane</keyword>
<reference evidence="3" key="1">
    <citation type="submission" date="2016-11" db="EMBL/GenBank/DDBJ databases">
        <authorList>
            <person name="Varghese N."/>
            <person name="Submissions S."/>
        </authorList>
    </citation>
    <scope>NUCLEOTIDE SEQUENCE [LARGE SCALE GENOMIC DNA]</scope>
    <source>
        <strain evidence="3">DSM 11003</strain>
    </source>
</reference>
<evidence type="ECO:0000313" key="3">
    <source>
        <dbReference type="Proteomes" id="UP000242329"/>
    </source>
</evidence>
<name>A0A1M5LIZ9_9FIRM</name>
<dbReference type="Proteomes" id="UP000242329">
    <property type="component" value="Unassembled WGS sequence"/>
</dbReference>